<reference evidence="6" key="1">
    <citation type="submission" date="2022-10" db="EMBL/GenBank/DDBJ databases">
        <title>The WGS of Solirubrobacter sp. CPCC 204708.</title>
        <authorList>
            <person name="Jiang Z."/>
        </authorList>
    </citation>
    <scope>NUCLEOTIDE SEQUENCE</scope>
    <source>
        <strain evidence="6">CPCC 204708</strain>
    </source>
</reference>
<protein>
    <submittedName>
        <fullName evidence="6">ATPase, T2SS/T4P/T4SS family</fullName>
    </submittedName>
</protein>
<feature type="domain" description="Bacterial type II secretion system protein E" evidence="5">
    <location>
        <begin position="415"/>
        <end position="429"/>
    </location>
</feature>
<feature type="region of interest" description="Disordered" evidence="4">
    <location>
        <begin position="173"/>
        <end position="193"/>
    </location>
</feature>
<evidence type="ECO:0000259" key="5">
    <source>
        <dbReference type="PROSITE" id="PS00662"/>
    </source>
</evidence>
<dbReference type="Gene3D" id="3.30.300.160">
    <property type="entry name" value="Type II secretion system, protein E, N-terminal domain"/>
    <property type="match status" value="1"/>
</dbReference>
<name>A0ABT4RHT9_9ACTN</name>
<dbReference type="Pfam" id="PF05157">
    <property type="entry name" value="MshEN"/>
    <property type="match status" value="1"/>
</dbReference>
<dbReference type="PANTHER" id="PTHR30258">
    <property type="entry name" value="TYPE II SECRETION SYSTEM PROTEIN GSPE-RELATED"/>
    <property type="match status" value="1"/>
</dbReference>
<dbReference type="InterPro" id="IPR001482">
    <property type="entry name" value="T2SS/T4SS_dom"/>
</dbReference>
<dbReference type="Gene3D" id="3.30.450.90">
    <property type="match status" value="1"/>
</dbReference>
<dbReference type="SUPFAM" id="SSF52540">
    <property type="entry name" value="P-loop containing nucleoside triphosphate hydrolases"/>
    <property type="match status" value="1"/>
</dbReference>
<proteinExistence type="inferred from homology"/>
<keyword evidence="2" id="KW-0547">Nucleotide-binding</keyword>
<dbReference type="Gene3D" id="3.40.50.300">
    <property type="entry name" value="P-loop containing nucleotide triphosphate hydrolases"/>
    <property type="match status" value="1"/>
</dbReference>
<gene>
    <name evidence="6" type="ORF">OJ962_11460</name>
</gene>
<dbReference type="InterPro" id="IPR007831">
    <property type="entry name" value="T2SS_GspE_N"/>
</dbReference>
<dbReference type="PROSITE" id="PS00662">
    <property type="entry name" value="T2SP_E"/>
    <property type="match status" value="1"/>
</dbReference>
<evidence type="ECO:0000256" key="3">
    <source>
        <dbReference type="ARBA" id="ARBA00022840"/>
    </source>
</evidence>
<comment type="caution">
    <text evidence="6">The sequence shown here is derived from an EMBL/GenBank/DDBJ whole genome shotgun (WGS) entry which is preliminary data.</text>
</comment>
<organism evidence="6 7">
    <name type="scientific">Solirubrobacter deserti</name>
    <dbReference type="NCBI Taxonomy" id="2282478"/>
    <lineage>
        <taxon>Bacteria</taxon>
        <taxon>Bacillati</taxon>
        <taxon>Actinomycetota</taxon>
        <taxon>Thermoleophilia</taxon>
        <taxon>Solirubrobacterales</taxon>
        <taxon>Solirubrobacteraceae</taxon>
        <taxon>Solirubrobacter</taxon>
    </lineage>
</organism>
<dbReference type="Pfam" id="PF00437">
    <property type="entry name" value="T2SSE"/>
    <property type="match status" value="1"/>
</dbReference>
<comment type="similarity">
    <text evidence="1">Belongs to the GSP E family.</text>
</comment>
<accession>A0ABT4RHT9</accession>
<dbReference type="Proteomes" id="UP001147700">
    <property type="component" value="Unassembled WGS sequence"/>
</dbReference>
<dbReference type="PANTHER" id="PTHR30258:SF1">
    <property type="entry name" value="PROTEIN TRANSPORT PROTEIN HOFB HOMOLOG"/>
    <property type="match status" value="1"/>
</dbReference>
<dbReference type="EMBL" id="JAPCID010000013">
    <property type="protein sequence ID" value="MDA0138117.1"/>
    <property type="molecule type" value="Genomic_DNA"/>
</dbReference>
<sequence length="596" mass="64305">MTSTFETTSRPRRGNGITTPTRRGGSGRVLTDVIVDLGFVDRGTMDLAIERGTGSGSAPERVLVSDGTLSDDQLSRAVAERFGLDHIDLSVYRVDPDAAKLVTPAAVRRYQAVPVSFTGDRTLVVAMVDPANVLAIDDIAVMTGYEVRPAVASLADVERLLTRLEDPNFGHGAIAPDETEEEPAAPTPAAPAAPLYDVRENQPIQFGVGGEDASVIQLVHRVIQEAVERGASDIHFEPQEEEMRVRYRIDGVLQEAATVPASAIPAVVSRIKILSDLDIAERRIPQDGRISLEVGDKPIDLRVATLPAQYGEKAVMRILDQSKVMIQLEQLGMLPQALERFTKAFSQAHGAVLVTGPTGSGKSTSLYGALNQLNTIEKHIITIEDPVEYQLPGITQVQVNNKAGLTFASGLRSMMRADPDIIMVGEIRDKETAQIAIEAALTGHLVLSTLHTNDAPGAVTRLIEMGVEPFLVGSAVDCVVAQRLARLLCEECKRRTTITSEVMRANGFNVGLDLEAYEPVGCARCGGSGYKGRIGLYEVMWVSDTIRSLAVAREPSETIAHAAVHEGMMRLREDGLEKVRRGLTSIAEIARVAGTR</sequence>
<feature type="region of interest" description="Disordered" evidence="4">
    <location>
        <begin position="1"/>
        <end position="25"/>
    </location>
</feature>
<dbReference type="InterPro" id="IPR037257">
    <property type="entry name" value="T2SS_E_N_sf"/>
</dbReference>
<dbReference type="RefSeq" id="WP_202954195.1">
    <property type="nucleotide sequence ID" value="NZ_JAPCID010000013.1"/>
</dbReference>
<evidence type="ECO:0000256" key="2">
    <source>
        <dbReference type="ARBA" id="ARBA00022741"/>
    </source>
</evidence>
<keyword evidence="7" id="KW-1185">Reference proteome</keyword>
<evidence type="ECO:0000313" key="6">
    <source>
        <dbReference type="EMBL" id="MDA0138117.1"/>
    </source>
</evidence>
<evidence type="ECO:0000256" key="4">
    <source>
        <dbReference type="SAM" id="MobiDB-lite"/>
    </source>
</evidence>
<evidence type="ECO:0000313" key="7">
    <source>
        <dbReference type="Proteomes" id="UP001147700"/>
    </source>
</evidence>
<keyword evidence="3" id="KW-0067">ATP-binding</keyword>
<dbReference type="SUPFAM" id="SSF160246">
    <property type="entry name" value="EspE N-terminal domain-like"/>
    <property type="match status" value="1"/>
</dbReference>
<dbReference type="CDD" id="cd01129">
    <property type="entry name" value="PulE-GspE-like"/>
    <property type="match status" value="1"/>
</dbReference>
<dbReference type="InterPro" id="IPR027417">
    <property type="entry name" value="P-loop_NTPase"/>
</dbReference>
<evidence type="ECO:0000256" key="1">
    <source>
        <dbReference type="ARBA" id="ARBA00006611"/>
    </source>
</evidence>